<dbReference type="PROSITE" id="PS51118">
    <property type="entry name" value="HTH_HXLR"/>
    <property type="match status" value="1"/>
</dbReference>
<protein>
    <recommendedName>
        <fullName evidence="4">HTH hxlR-type domain-containing protein</fullName>
    </recommendedName>
</protein>
<dbReference type="InterPro" id="IPR036388">
    <property type="entry name" value="WH-like_DNA-bd_sf"/>
</dbReference>
<dbReference type="InterPro" id="IPR036390">
    <property type="entry name" value="WH_DNA-bd_sf"/>
</dbReference>
<dbReference type="OrthoDB" id="10068216at2759"/>
<dbReference type="GO" id="GO:0003677">
    <property type="term" value="F:DNA binding"/>
    <property type="evidence" value="ECO:0007669"/>
    <property type="project" value="UniProtKB-KW"/>
</dbReference>
<keyword evidence="1" id="KW-0805">Transcription regulation</keyword>
<comment type="caution">
    <text evidence="5">The sequence shown here is derived from an EMBL/GenBank/DDBJ whole genome shotgun (WGS) entry which is preliminary data.</text>
</comment>
<dbReference type="Pfam" id="PF01638">
    <property type="entry name" value="HxlR"/>
    <property type="match status" value="1"/>
</dbReference>
<dbReference type="Proteomes" id="UP000785679">
    <property type="component" value="Unassembled WGS sequence"/>
</dbReference>
<keyword evidence="3" id="KW-0804">Transcription</keyword>
<organism evidence="5 6">
    <name type="scientific">Halteria grandinella</name>
    <dbReference type="NCBI Taxonomy" id="5974"/>
    <lineage>
        <taxon>Eukaryota</taxon>
        <taxon>Sar</taxon>
        <taxon>Alveolata</taxon>
        <taxon>Ciliophora</taxon>
        <taxon>Intramacronucleata</taxon>
        <taxon>Spirotrichea</taxon>
        <taxon>Stichotrichia</taxon>
        <taxon>Sporadotrichida</taxon>
        <taxon>Halteriidae</taxon>
        <taxon>Halteria</taxon>
    </lineage>
</organism>
<feature type="domain" description="HTH hxlR-type" evidence="4">
    <location>
        <begin position="16"/>
        <end position="121"/>
    </location>
</feature>
<evidence type="ECO:0000256" key="3">
    <source>
        <dbReference type="ARBA" id="ARBA00023163"/>
    </source>
</evidence>
<accession>A0A8J8NAJ8</accession>
<dbReference type="Gene3D" id="1.10.10.10">
    <property type="entry name" value="Winged helix-like DNA-binding domain superfamily/Winged helix DNA-binding domain"/>
    <property type="match status" value="1"/>
</dbReference>
<proteinExistence type="predicted"/>
<dbReference type="InterPro" id="IPR002577">
    <property type="entry name" value="HTH_HxlR"/>
</dbReference>
<evidence type="ECO:0000259" key="4">
    <source>
        <dbReference type="PROSITE" id="PS51118"/>
    </source>
</evidence>
<dbReference type="EMBL" id="RRYP01029844">
    <property type="protein sequence ID" value="TNV71386.1"/>
    <property type="molecule type" value="Genomic_DNA"/>
</dbReference>
<sequence>MKNKVLLDDHITVEECSGHLSSVEDAIYVIGGKWKLKIIIVLQESSNIRFNELQRKIPGISARVLSNELKDLELNGFVKRVVHAEQMPVIVEYISTDYSKTLKPVIMALSDWGRNHKNNIREDVFQLNDCLNSKGDIFVFFLKSVLNDCACSNPSSQAISLMDNSVVESFSLALLMSFSCICCCVFCPV</sequence>
<evidence type="ECO:0000256" key="1">
    <source>
        <dbReference type="ARBA" id="ARBA00023015"/>
    </source>
</evidence>
<keyword evidence="6" id="KW-1185">Reference proteome</keyword>
<name>A0A8J8NAJ8_HALGN</name>
<gene>
    <name evidence="5" type="ORF">FGO68_gene8678</name>
</gene>
<keyword evidence="2" id="KW-0238">DNA-binding</keyword>
<dbReference type="SUPFAM" id="SSF46785">
    <property type="entry name" value="Winged helix' DNA-binding domain"/>
    <property type="match status" value="1"/>
</dbReference>
<dbReference type="PANTHER" id="PTHR33204">
    <property type="entry name" value="TRANSCRIPTIONAL REGULATOR, MARR FAMILY"/>
    <property type="match status" value="1"/>
</dbReference>
<evidence type="ECO:0000313" key="6">
    <source>
        <dbReference type="Proteomes" id="UP000785679"/>
    </source>
</evidence>
<evidence type="ECO:0000256" key="2">
    <source>
        <dbReference type="ARBA" id="ARBA00023125"/>
    </source>
</evidence>
<reference evidence="5" key="1">
    <citation type="submission" date="2019-06" db="EMBL/GenBank/DDBJ databases">
        <authorList>
            <person name="Zheng W."/>
        </authorList>
    </citation>
    <scope>NUCLEOTIDE SEQUENCE</scope>
    <source>
        <strain evidence="5">QDHG01</strain>
    </source>
</reference>
<dbReference type="AlphaFoldDB" id="A0A8J8NAJ8"/>
<evidence type="ECO:0000313" key="5">
    <source>
        <dbReference type="EMBL" id="TNV71386.1"/>
    </source>
</evidence>
<dbReference type="PANTHER" id="PTHR33204:SF29">
    <property type="entry name" value="TRANSCRIPTIONAL REGULATOR"/>
    <property type="match status" value="1"/>
</dbReference>